<dbReference type="AlphaFoldDB" id="A0A401T8B3"/>
<evidence type="ECO:0000256" key="1">
    <source>
        <dbReference type="SAM" id="MobiDB-lite"/>
    </source>
</evidence>
<accession>A0A401T8B3</accession>
<organism evidence="2 3">
    <name type="scientific">Chiloscyllium punctatum</name>
    <name type="common">Brownbanded bambooshark</name>
    <name type="synonym">Hemiscyllium punctatum</name>
    <dbReference type="NCBI Taxonomy" id="137246"/>
    <lineage>
        <taxon>Eukaryota</taxon>
        <taxon>Metazoa</taxon>
        <taxon>Chordata</taxon>
        <taxon>Craniata</taxon>
        <taxon>Vertebrata</taxon>
        <taxon>Chondrichthyes</taxon>
        <taxon>Elasmobranchii</taxon>
        <taxon>Galeomorphii</taxon>
        <taxon>Galeoidea</taxon>
        <taxon>Orectolobiformes</taxon>
        <taxon>Hemiscylliidae</taxon>
        <taxon>Chiloscyllium</taxon>
    </lineage>
</organism>
<dbReference type="Proteomes" id="UP000287033">
    <property type="component" value="Unassembled WGS sequence"/>
</dbReference>
<gene>
    <name evidence="2" type="ORF">chiPu_0022681</name>
</gene>
<sequence length="74" mass="7874">MAARRRSNASPNQINIEEPNKINDAFNKRAEVKGEPEVPVGPSPRAVASHPGGSPEVAVAAATGGGWRRERDED</sequence>
<name>A0A401T8B3_CHIPU</name>
<reference evidence="2 3" key="1">
    <citation type="journal article" date="2018" name="Nat. Ecol. Evol.">
        <title>Shark genomes provide insights into elasmobranch evolution and the origin of vertebrates.</title>
        <authorList>
            <person name="Hara Y"/>
            <person name="Yamaguchi K"/>
            <person name="Onimaru K"/>
            <person name="Kadota M"/>
            <person name="Koyanagi M"/>
            <person name="Keeley SD"/>
            <person name="Tatsumi K"/>
            <person name="Tanaka K"/>
            <person name="Motone F"/>
            <person name="Kageyama Y"/>
            <person name="Nozu R"/>
            <person name="Adachi N"/>
            <person name="Nishimura O"/>
            <person name="Nakagawa R"/>
            <person name="Tanegashima C"/>
            <person name="Kiyatake I"/>
            <person name="Matsumoto R"/>
            <person name="Murakumo K"/>
            <person name="Nishida K"/>
            <person name="Terakita A"/>
            <person name="Kuratani S"/>
            <person name="Sato K"/>
            <person name="Hyodo S Kuraku.S."/>
        </authorList>
    </citation>
    <scope>NUCLEOTIDE SEQUENCE [LARGE SCALE GENOMIC DNA]</scope>
</reference>
<feature type="compositionally biased region" description="Basic and acidic residues" evidence="1">
    <location>
        <begin position="18"/>
        <end position="36"/>
    </location>
</feature>
<comment type="caution">
    <text evidence="2">The sequence shown here is derived from an EMBL/GenBank/DDBJ whole genome shotgun (WGS) entry which is preliminary data.</text>
</comment>
<dbReference type="EMBL" id="BEZZ01010041">
    <property type="protein sequence ID" value="GCC38906.1"/>
    <property type="molecule type" value="Genomic_DNA"/>
</dbReference>
<evidence type="ECO:0000313" key="3">
    <source>
        <dbReference type="Proteomes" id="UP000287033"/>
    </source>
</evidence>
<evidence type="ECO:0000313" key="2">
    <source>
        <dbReference type="EMBL" id="GCC38906.1"/>
    </source>
</evidence>
<protein>
    <submittedName>
        <fullName evidence="2">Uncharacterized protein</fullName>
    </submittedName>
</protein>
<keyword evidence="3" id="KW-1185">Reference proteome</keyword>
<feature type="region of interest" description="Disordered" evidence="1">
    <location>
        <begin position="1"/>
        <end position="74"/>
    </location>
</feature>
<proteinExistence type="predicted"/>